<name>A0A0L9TK13_PHAAN</name>
<evidence type="ECO:0000313" key="2">
    <source>
        <dbReference type="EMBL" id="KOM30900.1"/>
    </source>
</evidence>
<feature type="transmembrane region" description="Helical" evidence="1">
    <location>
        <begin position="46"/>
        <end position="71"/>
    </location>
</feature>
<gene>
    <name evidence="2" type="ORF">LR48_Vigan01g045500</name>
</gene>
<organism evidence="2 3">
    <name type="scientific">Phaseolus angularis</name>
    <name type="common">Azuki bean</name>
    <name type="synonym">Vigna angularis</name>
    <dbReference type="NCBI Taxonomy" id="3914"/>
    <lineage>
        <taxon>Eukaryota</taxon>
        <taxon>Viridiplantae</taxon>
        <taxon>Streptophyta</taxon>
        <taxon>Embryophyta</taxon>
        <taxon>Tracheophyta</taxon>
        <taxon>Spermatophyta</taxon>
        <taxon>Magnoliopsida</taxon>
        <taxon>eudicotyledons</taxon>
        <taxon>Gunneridae</taxon>
        <taxon>Pentapetalae</taxon>
        <taxon>rosids</taxon>
        <taxon>fabids</taxon>
        <taxon>Fabales</taxon>
        <taxon>Fabaceae</taxon>
        <taxon>Papilionoideae</taxon>
        <taxon>50 kb inversion clade</taxon>
        <taxon>NPAAA clade</taxon>
        <taxon>indigoferoid/millettioid clade</taxon>
        <taxon>Phaseoleae</taxon>
        <taxon>Vigna</taxon>
    </lineage>
</organism>
<keyword evidence="1" id="KW-0472">Membrane</keyword>
<dbReference type="EMBL" id="CM003371">
    <property type="protein sequence ID" value="KOM30900.1"/>
    <property type="molecule type" value="Genomic_DNA"/>
</dbReference>
<protein>
    <submittedName>
        <fullName evidence="2">Uncharacterized protein</fullName>
    </submittedName>
</protein>
<keyword evidence="1" id="KW-1133">Transmembrane helix</keyword>
<evidence type="ECO:0000313" key="3">
    <source>
        <dbReference type="Proteomes" id="UP000053144"/>
    </source>
</evidence>
<dbReference type="AlphaFoldDB" id="A0A0L9TK13"/>
<keyword evidence="1" id="KW-0812">Transmembrane</keyword>
<dbReference type="Gramene" id="KOM30900">
    <property type="protein sequence ID" value="KOM30900"/>
    <property type="gene ID" value="LR48_Vigan01g045500"/>
</dbReference>
<evidence type="ECO:0000256" key="1">
    <source>
        <dbReference type="SAM" id="Phobius"/>
    </source>
</evidence>
<proteinExistence type="predicted"/>
<sequence length="103" mass="11754">MEEEKSEDRAYWTNFVGDRERKSESEMERERTSMERHVRAIMVRECFPVCLCCSWLFGTLALLQLLLFILAKGGGGTCKDTPTLKSDVSYGASALKRVIMILL</sequence>
<accession>A0A0L9TK13</accession>
<dbReference type="Proteomes" id="UP000053144">
    <property type="component" value="Chromosome 1"/>
</dbReference>
<reference evidence="3" key="1">
    <citation type="journal article" date="2015" name="Proc. Natl. Acad. Sci. U.S.A.">
        <title>Genome sequencing of adzuki bean (Vigna angularis) provides insight into high starch and low fat accumulation and domestication.</title>
        <authorList>
            <person name="Yang K."/>
            <person name="Tian Z."/>
            <person name="Chen C."/>
            <person name="Luo L."/>
            <person name="Zhao B."/>
            <person name="Wang Z."/>
            <person name="Yu L."/>
            <person name="Li Y."/>
            <person name="Sun Y."/>
            <person name="Li W."/>
            <person name="Chen Y."/>
            <person name="Li Y."/>
            <person name="Zhang Y."/>
            <person name="Ai D."/>
            <person name="Zhao J."/>
            <person name="Shang C."/>
            <person name="Ma Y."/>
            <person name="Wu B."/>
            <person name="Wang M."/>
            <person name="Gao L."/>
            <person name="Sun D."/>
            <person name="Zhang P."/>
            <person name="Guo F."/>
            <person name="Wang W."/>
            <person name="Li Y."/>
            <person name="Wang J."/>
            <person name="Varshney R.K."/>
            <person name="Wang J."/>
            <person name="Ling H.Q."/>
            <person name="Wan P."/>
        </authorList>
    </citation>
    <scope>NUCLEOTIDE SEQUENCE</scope>
    <source>
        <strain evidence="3">cv. Jingnong 6</strain>
    </source>
</reference>